<gene>
    <name evidence="1" type="ORF">OIU84_027056</name>
</gene>
<dbReference type="EMBL" id="JAPFFJ010000007">
    <property type="protein sequence ID" value="KAJ6422041.1"/>
    <property type="molecule type" value="Genomic_DNA"/>
</dbReference>
<proteinExistence type="predicted"/>
<evidence type="ECO:0000313" key="2">
    <source>
        <dbReference type="Proteomes" id="UP001162972"/>
    </source>
</evidence>
<reference evidence="1 2" key="1">
    <citation type="journal article" date="2023" name="Int. J. Mol. Sci.">
        <title>De Novo Assembly and Annotation of 11 Diverse Shrub Willow (Salix) Genomes Reveals Novel Gene Organization in Sex-Linked Regions.</title>
        <authorList>
            <person name="Hyden B."/>
            <person name="Feng K."/>
            <person name="Yates T.B."/>
            <person name="Jawdy S."/>
            <person name="Cereghino C."/>
            <person name="Smart L.B."/>
            <person name="Muchero W."/>
        </authorList>
    </citation>
    <scope>NUCLEOTIDE SEQUENCE [LARGE SCALE GENOMIC DNA]</scope>
    <source>
        <tissue evidence="1">Shoot tip</tissue>
    </source>
</reference>
<comment type="caution">
    <text evidence="1">The sequence shown here is derived from an EMBL/GenBank/DDBJ whole genome shotgun (WGS) entry which is preliminary data.</text>
</comment>
<accession>A0AAD6KEE7</accession>
<organism evidence="1 2">
    <name type="scientific">Salix udensis</name>
    <dbReference type="NCBI Taxonomy" id="889485"/>
    <lineage>
        <taxon>Eukaryota</taxon>
        <taxon>Viridiplantae</taxon>
        <taxon>Streptophyta</taxon>
        <taxon>Embryophyta</taxon>
        <taxon>Tracheophyta</taxon>
        <taxon>Spermatophyta</taxon>
        <taxon>Magnoliopsida</taxon>
        <taxon>eudicotyledons</taxon>
        <taxon>Gunneridae</taxon>
        <taxon>Pentapetalae</taxon>
        <taxon>rosids</taxon>
        <taxon>fabids</taxon>
        <taxon>Malpighiales</taxon>
        <taxon>Salicaceae</taxon>
        <taxon>Saliceae</taxon>
        <taxon>Salix</taxon>
    </lineage>
</organism>
<sequence length="80" mass="10215">MSKPASAILHKRDLLYLHHNKVEQTCKRSSFCWTTFFHRITFFHWITFFSRRTFYNWDTFFSRRTFYNWDTFFSRRTFYT</sequence>
<dbReference type="AlphaFoldDB" id="A0AAD6KEE7"/>
<name>A0AAD6KEE7_9ROSI</name>
<protein>
    <submittedName>
        <fullName evidence="1">Uncharacterized protein</fullName>
    </submittedName>
</protein>
<dbReference type="Proteomes" id="UP001162972">
    <property type="component" value="Chromosome 19"/>
</dbReference>
<evidence type="ECO:0000313" key="1">
    <source>
        <dbReference type="EMBL" id="KAJ6422041.1"/>
    </source>
</evidence>
<keyword evidence="2" id="KW-1185">Reference proteome</keyword>